<feature type="compositionally biased region" description="Polar residues" evidence="1">
    <location>
        <begin position="1"/>
        <end position="10"/>
    </location>
</feature>
<name>A0A8S9X0S6_APOLU</name>
<feature type="compositionally biased region" description="Basic and acidic residues" evidence="1">
    <location>
        <begin position="43"/>
        <end position="58"/>
    </location>
</feature>
<feature type="region of interest" description="Disordered" evidence="1">
    <location>
        <begin position="1"/>
        <end position="63"/>
    </location>
</feature>
<dbReference type="AlphaFoldDB" id="A0A8S9X0S6"/>
<accession>A0A8S9X0S6</accession>
<evidence type="ECO:0000313" key="3">
    <source>
        <dbReference type="Proteomes" id="UP000466442"/>
    </source>
</evidence>
<feature type="compositionally biased region" description="Basic and acidic residues" evidence="1">
    <location>
        <begin position="15"/>
        <end position="30"/>
    </location>
</feature>
<gene>
    <name evidence="2" type="ORF">GE061_004364</name>
</gene>
<dbReference type="EMBL" id="WIXP02000012">
    <property type="protein sequence ID" value="KAF6201968.1"/>
    <property type="molecule type" value="Genomic_DNA"/>
</dbReference>
<proteinExistence type="predicted"/>
<dbReference type="Proteomes" id="UP000466442">
    <property type="component" value="Linkage Group LG12"/>
</dbReference>
<dbReference type="OrthoDB" id="411615at2759"/>
<organism evidence="2 3">
    <name type="scientific">Apolygus lucorum</name>
    <name type="common">Small green plant bug</name>
    <name type="synonym">Lygocoris lucorum</name>
    <dbReference type="NCBI Taxonomy" id="248454"/>
    <lineage>
        <taxon>Eukaryota</taxon>
        <taxon>Metazoa</taxon>
        <taxon>Ecdysozoa</taxon>
        <taxon>Arthropoda</taxon>
        <taxon>Hexapoda</taxon>
        <taxon>Insecta</taxon>
        <taxon>Pterygota</taxon>
        <taxon>Neoptera</taxon>
        <taxon>Paraneoptera</taxon>
        <taxon>Hemiptera</taxon>
        <taxon>Heteroptera</taxon>
        <taxon>Panheteroptera</taxon>
        <taxon>Cimicomorpha</taxon>
        <taxon>Miridae</taxon>
        <taxon>Mirini</taxon>
        <taxon>Apolygus</taxon>
    </lineage>
</organism>
<comment type="caution">
    <text evidence="2">The sequence shown here is derived from an EMBL/GenBank/DDBJ whole genome shotgun (WGS) entry which is preliminary data.</text>
</comment>
<sequence length="193" mass="22797">MTVVPIQSTQEENEEQKQLRDDLEEHREDQENQDDVQEQNLDQEERQVNRYNLRDRHNINPPVRYPSVMVSQQISTDEPTNYAQAIICEEAEYWNQAVHTPGKKMVRESKPAVGVAYREAIGSQMHLSVATRPGKKPQDHDWHGTMKQGTFEQIEDIFTKPMLKQKFVKFRQKKVWSCLHGCFQRHLRKLELI</sequence>
<protein>
    <submittedName>
        <fullName evidence="2">Uncharacterized protein</fullName>
    </submittedName>
</protein>
<keyword evidence="3" id="KW-1185">Reference proteome</keyword>
<reference evidence="2" key="1">
    <citation type="journal article" date="2021" name="Mol. Ecol. Resour.">
        <title>Apolygus lucorum genome provides insights into omnivorousness and mesophyll feeding.</title>
        <authorList>
            <person name="Liu Y."/>
            <person name="Liu H."/>
            <person name="Wang H."/>
            <person name="Huang T."/>
            <person name="Liu B."/>
            <person name="Yang B."/>
            <person name="Yin L."/>
            <person name="Li B."/>
            <person name="Zhang Y."/>
            <person name="Zhang S."/>
            <person name="Jiang F."/>
            <person name="Zhang X."/>
            <person name="Ren Y."/>
            <person name="Wang B."/>
            <person name="Wang S."/>
            <person name="Lu Y."/>
            <person name="Wu K."/>
            <person name="Fan W."/>
            <person name="Wang G."/>
        </authorList>
    </citation>
    <scope>NUCLEOTIDE SEQUENCE</scope>
    <source>
        <strain evidence="2">12Hb</strain>
    </source>
</reference>
<evidence type="ECO:0000256" key="1">
    <source>
        <dbReference type="SAM" id="MobiDB-lite"/>
    </source>
</evidence>
<evidence type="ECO:0000313" key="2">
    <source>
        <dbReference type="EMBL" id="KAF6201968.1"/>
    </source>
</evidence>